<evidence type="ECO:0000313" key="3">
    <source>
        <dbReference type="Proteomes" id="UP000031523"/>
    </source>
</evidence>
<feature type="region of interest" description="Disordered" evidence="1">
    <location>
        <begin position="53"/>
        <end position="78"/>
    </location>
</feature>
<protein>
    <submittedName>
        <fullName evidence="2">Uncharacterized protein</fullName>
    </submittedName>
</protein>
<dbReference type="Proteomes" id="UP000031523">
    <property type="component" value="Chromosome"/>
</dbReference>
<keyword evidence="3" id="KW-1185">Reference proteome</keyword>
<accession>A0A0B5EWE1</accession>
<evidence type="ECO:0000313" key="2">
    <source>
        <dbReference type="EMBL" id="AJE82402.1"/>
    </source>
</evidence>
<gene>
    <name evidence="2" type="ORF">SLNWT_2026</name>
</gene>
<feature type="compositionally biased region" description="Basic residues" evidence="1">
    <location>
        <begin position="53"/>
        <end position="63"/>
    </location>
</feature>
<proteinExistence type="predicted"/>
<organism evidence="2 3">
    <name type="scientific">Streptomyces albus (strain ATCC 21838 / DSM 41398 / FERM P-419 / JCM 4703 / NBRC 107858)</name>
    <dbReference type="NCBI Taxonomy" id="1081613"/>
    <lineage>
        <taxon>Bacteria</taxon>
        <taxon>Bacillati</taxon>
        <taxon>Actinomycetota</taxon>
        <taxon>Actinomycetes</taxon>
        <taxon>Kitasatosporales</taxon>
        <taxon>Streptomycetaceae</taxon>
        <taxon>Streptomyces</taxon>
    </lineage>
</organism>
<dbReference type="AlphaFoldDB" id="A0A0B5EWE1"/>
<reference evidence="2 3" key="1">
    <citation type="submission" date="2015-01" db="EMBL/GenBank/DDBJ databases">
        <title>Enhanced salinomycin production by adjusting the supply of polyketide extender units in Streptomyce albus DSM 41398.</title>
        <authorList>
            <person name="Lu C."/>
        </authorList>
    </citation>
    <scope>NUCLEOTIDE SEQUENCE [LARGE SCALE GENOMIC DNA]</scope>
    <source>
        <strain evidence="3">ATCC 21838 / DSM 41398 / FERM P-419 / JCM 4703 / NBRC 107858</strain>
    </source>
</reference>
<dbReference type="KEGG" id="sals:SLNWT_2026"/>
<sequence length="78" mass="8956">MTQDHHLTGAHPCAVADQHLVPLVQGRHHRRALHLGEPEQRPDLVPFRCLRHQKSSRSLRTPRRLLPDPGLQCHRLSS</sequence>
<dbReference type="EMBL" id="CP010519">
    <property type="protein sequence ID" value="AJE82402.1"/>
    <property type="molecule type" value="Genomic_DNA"/>
</dbReference>
<evidence type="ECO:0000256" key="1">
    <source>
        <dbReference type="SAM" id="MobiDB-lite"/>
    </source>
</evidence>
<name>A0A0B5EWE1_STRA4</name>